<sequence>MSIKNKLRIKSILILFSLLTLFYSCKNKKNHSTNIAVQEKIDSKKNSIPPETIKKSNSEKTTVIEKLYVNAKNGLIFRDIPRGKILGKFDYGKQIEIVERTSQKMTITDNGEEVSGEWVGVLTEMNEKIVYVFDGFLLSYYGGIIPASTVKLSTFPNLILDEKEVLLFPNKAKKITTYNNKFKPNGTLSIDGISYASQLEISELEHASKPNADYCDYAKFVKVVYKNREYIVFGDNVLNIENIEELNYQNKRIKLIKAVDYSLGSADEDGLTFCADDFSYLLIQENNTISTIGHDNGNIMIYAHNDGIFEMEGKYIILNDSIKTEVSQSFQEGTGKYDLSIFYNDGWDYKVSNIKSFYQGEEE</sequence>
<dbReference type="GeneID" id="78062352"/>
<dbReference type="EMBL" id="CP009976">
    <property type="protein sequence ID" value="AIZ43052.1"/>
    <property type="molecule type" value="Genomic_DNA"/>
</dbReference>
<proteinExistence type="predicted"/>
<dbReference type="Proteomes" id="UP000030786">
    <property type="component" value="Chromosome"/>
</dbReference>
<evidence type="ECO:0008006" key="3">
    <source>
        <dbReference type="Google" id="ProtNLM"/>
    </source>
</evidence>
<dbReference type="AlphaFoldDB" id="A0AAU8RWQ7"/>
<accession>A0AAU8RWQ7</accession>
<gene>
    <name evidence="1" type="ORF">M666_16720</name>
</gene>
<evidence type="ECO:0000313" key="1">
    <source>
        <dbReference type="EMBL" id="AIZ43052.1"/>
    </source>
</evidence>
<evidence type="ECO:0000313" key="2">
    <source>
        <dbReference type="Proteomes" id="UP000030786"/>
    </source>
</evidence>
<name>A0AAU8RWQ7_9FLAO</name>
<reference evidence="1 2" key="1">
    <citation type="journal article" date="2014" name="Environ. Microbiol.">
        <title>Contrasting genomic patterns and infection strategies of two co-existing Bacteroidetes podovirus genera.</title>
        <authorList>
            <person name="Holmfeldt K."/>
            <person name="Howard-Varona C."/>
            <person name="Solonenko N."/>
            <person name="Sullivan M.B."/>
        </authorList>
    </citation>
    <scope>NUCLEOTIDE SEQUENCE [LARGE SCALE GENOMIC DNA]</scope>
    <source>
        <strain evidence="1 2">18</strain>
    </source>
</reference>
<protein>
    <recommendedName>
        <fullName evidence="3">SH3 domain-containing protein</fullName>
    </recommendedName>
</protein>
<dbReference type="PROSITE" id="PS51257">
    <property type="entry name" value="PROKAR_LIPOPROTEIN"/>
    <property type="match status" value="1"/>
</dbReference>
<organism evidence="1 2">
    <name type="scientific">Cellulophaga baltica 18</name>
    <dbReference type="NCBI Taxonomy" id="1348584"/>
    <lineage>
        <taxon>Bacteria</taxon>
        <taxon>Pseudomonadati</taxon>
        <taxon>Bacteroidota</taxon>
        <taxon>Flavobacteriia</taxon>
        <taxon>Flavobacteriales</taxon>
        <taxon>Flavobacteriaceae</taxon>
        <taxon>Cellulophaga</taxon>
    </lineage>
</organism>
<dbReference type="KEGG" id="cbat:M666_16720"/>
<dbReference type="RefSeq" id="WP_029446796.1">
    <property type="nucleotide sequence ID" value="NZ_CP009976.1"/>
</dbReference>